<accession>A0ABS9AI86</accession>
<organism evidence="6 7">
    <name type="scientific">Billgrantia zhangzhouensis</name>
    <dbReference type="NCBI Taxonomy" id="2733481"/>
    <lineage>
        <taxon>Bacteria</taxon>
        <taxon>Pseudomonadati</taxon>
        <taxon>Pseudomonadota</taxon>
        <taxon>Gammaproteobacteria</taxon>
        <taxon>Oceanospirillales</taxon>
        <taxon>Halomonadaceae</taxon>
        <taxon>Billgrantia</taxon>
    </lineage>
</organism>
<evidence type="ECO:0000313" key="7">
    <source>
        <dbReference type="Proteomes" id="UP001320122"/>
    </source>
</evidence>
<dbReference type="InterPro" id="IPR000847">
    <property type="entry name" value="LysR_HTH_N"/>
</dbReference>
<keyword evidence="4" id="KW-0804">Transcription</keyword>
<reference evidence="6 7" key="1">
    <citation type="journal article" date="2021" name="Front. Microbiol.">
        <title>Aerobic Denitrification and Heterotrophic Sulfur Oxidation in the Genus Halomonas Revealed by Six Novel Species Characterizations and Genome-Based Analysis.</title>
        <authorList>
            <person name="Wang L."/>
            <person name="Shao Z."/>
        </authorList>
    </citation>
    <scope>NUCLEOTIDE SEQUENCE [LARGE SCALE GENOMIC DNA]</scope>
    <source>
        <strain evidence="6 7">MCCC 1A11036</strain>
    </source>
</reference>
<keyword evidence="7" id="KW-1185">Reference proteome</keyword>
<evidence type="ECO:0000256" key="2">
    <source>
        <dbReference type="ARBA" id="ARBA00023015"/>
    </source>
</evidence>
<evidence type="ECO:0000313" key="6">
    <source>
        <dbReference type="EMBL" id="MCE8021480.1"/>
    </source>
</evidence>
<dbReference type="Pfam" id="PF00126">
    <property type="entry name" value="HTH_1"/>
    <property type="match status" value="1"/>
</dbReference>
<keyword evidence="2" id="KW-0805">Transcription regulation</keyword>
<dbReference type="PANTHER" id="PTHR30537:SF5">
    <property type="entry name" value="HTH-TYPE TRANSCRIPTIONAL ACTIVATOR TTDR-RELATED"/>
    <property type="match status" value="1"/>
</dbReference>
<gene>
    <name evidence="6" type="ORF">HOP51_15375</name>
</gene>
<dbReference type="Gene3D" id="1.10.10.10">
    <property type="entry name" value="Winged helix-like DNA-binding domain superfamily/Winged helix DNA-binding domain"/>
    <property type="match status" value="1"/>
</dbReference>
<comment type="caution">
    <text evidence="6">The sequence shown here is derived from an EMBL/GenBank/DDBJ whole genome shotgun (WGS) entry which is preliminary data.</text>
</comment>
<dbReference type="SUPFAM" id="SSF46785">
    <property type="entry name" value="Winged helix' DNA-binding domain"/>
    <property type="match status" value="1"/>
</dbReference>
<dbReference type="PROSITE" id="PS50931">
    <property type="entry name" value="HTH_LYSR"/>
    <property type="match status" value="1"/>
</dbReference>
<dbReference type="EMBL" id="JABFTT010000012">
    <property type="protein sequence ID" value="MCE8021480.1"/>
    <property type="molecule type" value="Genomic_DNA"/>
</dbReference>
<dbReference type="RefSeq" id="WP_234274805.1">
    <property type="nucleotide sequence ID" value="NZ_JABFTT010000012.1"/>
</dbReference>
<dbReference type="InterPro" id="IPR058163">
    <property type="entry name" value="LysR-type_TF_proteobact-type"/>
</dbReference>
<evidence type="ECO:0000256" key="3">
    <source>
        <dbReference type="ARBA" id="ARBA00023125"/>
    </source>
</evidence>
<feature type="domain" description="HTH lysR-type" evidence="5">
    <location>
        <begin position="1"/>
        <end position="59"/>
    </location>
</feature>
<protein>
    <submittedName>
        <fullName evidence="6">LysR family transcriptional regulator</fullName>
    </submittedName>
</protein>
<name>A0ABS9AI86_9GAMM</name>
<dbReference type="Proteomes" id="UP001320122">
    <property type="component" value="Unassembled WGS sequence"/>
</dbReference>
<evidence type="ECO:0000256" key="1">
    <source>
        <dbReference type="ARBA" id="ARBA00009437"/>
    </source>
</evidence>
<dbReference type="InterPro" id="IPR036390">
    <property type="entry name" value="WH_DNA-bd_sf"/>
</dbReference>
<evidence type="ECO:0000259" key="5">
    <source>
        <dbReference type="PROSITE" id="PS50931"/>
    </source>
</evidence>
<comment type="similarity">
    <text evidence="1">Belongs to the LysR transcriptional regulatory family.</text>
</comment>
<dbReference type="SUPFAM" id="SSF53850">
    <property type="entry name" value="Periplasmic binding protein-like II"/>
    <property type="match status" value="1"/>
</dbReference>
<dbReference type="Gene3D" id="3.40.190.290">
    <property type="match status" value="1"/>
</dbReference>
<dbReference type="InterPro" id="IPR036388">
    <property type="entry name" value="WH-like_DNA-bd_sf"/>
</dbReference>
<dbReference type="PANTHER" id="PTHR30537">
    <property type="entry name" value="HTH-TYPE TRANSCRIPTIONAL REGULATOR"/>
    <property type="match status" value="1"/>
</dbReference>
<dbReference type="InterPro" id="IPR005119">
    <property type="entry name" value="LysR_subst-bd"/>
</dbReference>
<sequence length="295" mass="32314">MDRLRTLRTFICVAEQQSFAEAGRRLSMSPTTVTRTIAALEASLGARLLMRTTRSVRLTEEGELFLARCRAGLAEIDEAVDSVRGGRSTPRGTLTVTAPVMFGRRHVLPVVTELLRQYPELQVRLLLLDRVVRLVEEGIDVAVRIAELPDSSLHMLRIGQVRRVLSASPAYLAARGRPTSLSDLREHDLILIEDEAVSYRGLGVDDVRRSGRSARLSVNHMDAAIAAAVAGLGVVRTLSYQVAEEVAAGRLETLLSDDTAPALPISLLFQSGRRDHPNVRAFIDAARQHLQGVSL</sequence>
<evidence type="ECO:0000256" key="4">
    <source>
        <dbReference type="ARBA" id="ARBA00023163"/>
    </source>
</evidence>
<dbReference type="Pfam" id="PF03466">
    <property type="entry name" value="LysR_substrate"/>
    <property type="match status" value="1"/>
</dbReference>
<proteinExistence type="inferred from homology"/>
<keyword evidence="3" id="KW-0238">DNA-binding</keyword>